<evidence type="ECO:0000313" key="5">
    <source>
        <dbReference type="Proteomes" id="UP000766336"/>
    </source>
</evidence>
<evidence type="ECO:0000256" key="2">
    <source>
        <dbReference type="ARBA" id="ARBA00022679"/>
    </source>
</evidence>
<dbReference type="PANTHER" id="PTHR46429">
    <property type="entry name" value="23S RRNA (GUANOSINE-2'-O-)-METHYLTRANSFERASE RLMB"/>
    <property type="match status" value="1"/>
</dbReference>
<dbReference type="InterPro" id="IPR029026">
    <property type="entry name" value="tRNA_m1G_MTases_N"/>
</dbReference>
<protein>
    <submittedName>
        <fullName evidence="4">23S rRNA (Guanosine(2251)-2'-O)-methyltransferase RlmB</fullName>
    </submittedName>
</protein>
<accession>A0ABS5QD70</accession>
<dbReference type="RefSeq" id="WP_213670301.1">
    <property type="nucleotide sequence ID" value="NZ_JAHCDA010000002.1"/>
</dbReference>
<dbReference type="Pfam" id="PF08032">
    <property type="entry name" value="SpoU_sub_bind"/>
    <property type="match status" value="1"/>
</dbReference>
<evidence type="ECO:0000259" key="3">
    <source>
        <dbReference type="SMART" id="SM00967"/>
    </source>
</evidence>
<reference evidence="4 5" key="1">
    <citation type="submission" date="2021-05" db="EMBL/GenBank/DDBJ databases">
        <title>Roseococcus sp. XZZS9, whole genome shotgun sequencing project.</title>
        <authorList>
            <person name="Zhao G."/>
            <person name="Shen L."/>
        </authorList>
    </citation>
    <scope>NUCLEOTIDE SEQUENCE [LARGE SCALE GENOMIC DNA]</scope>
    <source>
        <strain evidence="4 5">XZZS9</strain>
    </source>
</reference>
<dbReference type="EMBL" id="JAHCDA010000002">
    <property type="protein sequence ID" value="MBS7811639.1"/>
    <property type="molecule type" value="Genomic_DNA"/>
</dbReference>
<dbReference type="CDD" id="cd18103">
    <property type="entry name" value="SpoU-like_RlmB"/>
    <property type="match status" value="1"/>
</dbReference>
<gene>
    <name evidence="4" type="primary">rlmB</name>
    <name evidence="4" type="ORF">KHU32_11890</name>
</gene>
<evidence type="ECO:0000313" key="4">
    <source>
        <dbReference type="EMBL" id="MBS7811639.1"/>
    </source>
</evidence>
<sequence>MRQHRRPRHRSTPDAASNAEVGTWLYGLHAVSAALANPERRLRRLLVTRGAEQELAERFSPPWRVVPEIVERPRLDGLLPPDSIHQGAALLADPLEPPSMEQVLEQSTGPVLVLDQVTDARNVGAILRSAAAFGAAAIVVQDRHAPHETGLLARAASGAIETVPVLREVNLARALDLLKKAGLWVVGLEAAGPVTLAQSGLKGRRVALVLGAEGEGMRRLTRENCDELVRLPIRPAMESLNVSAAAAVALYELARE</sequence>
<proteinExistence type="predicted"/>
<dbReference type="PANTHER" id="PTHR46429:SF1">
    <property type="entry name" value="23S RRNA (GUANOSINE-2'-O-)-METHYLTRANSFERASE RLMB"/>
    <property type="match status" value="1"/>
</dbReference>
<dbReference type="Gene3D" id="3.40.1280.10">
    <property type="match status" value="1"/>
</dbReference>
<dbReference type="NCBIfam" id="TIGR00186">
    <property type="entry name" value="rRNA_methyl_3"/>
    <property type="match status" value="1"/>
</dbReference>
<dbReference type="InterPro" id="IPR029028">
    <property type="entry name" value="Alpha/beta_knot_MTases"/>
</dbReference>
<dbReference type="SMART" id="SM00967">
    <property type="entry name" value="SpoU_sub_bind"/>
    <property type="match status" value="1"/>
</dbReference>
<keyword evidence="2" id="KW-0808">Transferase</keyword>
<dbReference type="Proteomes" id="UP000766336">
    <property type="component" value="Unassembled WGS sequence"/>
</dbReference>
<dbReference type="InterPro" id="IPR029064">
    <property type="entry name" value="Ribosomal_eL30-like_sf"/>
</dbReference>
<name>A0ABS5QD70_9PROT</name>
<dbReference type="InterPro" id="IPR004441">
    <property type="entry name" value="rRNA_MeTrfase_TrmH"/>
</dbReference>
<dbReference type="InterPro" id="IPR013123">
    <property type="entry name" value="SpoU_subst-bd"/>
</dbReference>
<keyword evidence="1" id="KW-0489">Methyltransferase</keyword>
<dbReference type="Pfam" id="PF00588">
    <property type="entry name" value="SpoU_methylase"/>
    <property type="match status" value="1"/>
</dbReference>
<organism evidence="4 5">
    <name type="scientific">Roseococcus pinisoli</name>
    <dbReference type="NCBI Taxonomy" id="2835040"/>
    <lineage>
        <taxon>Bacteria</taxon>
        <taxon>Pseudomonadati</taxon>
        <taxon>Pseudomonadota</taxon>
        <taxon>Alphaproteobacteria</taxon>
        <taxon>Acetobacterales</taxon>
        <taxon>Roseomonadaceae</taxon>
        <taxon>Roseococcus</taxon>
    </lineage>
</organism>
<feature type="domain" description="RNA 2-O ribose methyltransferase substrate binding" evidence="3">
    <location>
        <begin position="24"/>
        <end position="98"/>
    </location>
</feature>
<dbReference type="Gene3D" id="3.30.1330.30">
    <property type="match status" value="1"/>
</dbReference>
<dbReference type="SUPFAM" id="SSF55315">
    <property type="entry name" value="L30e-like"/>
    <property type="match status" value="1"/>
</dbReference>
<evidence type="ECO:0000256" key="1">
    <source>
        <dbReference type="ARBA" id="ARBA00022603"/>
    </source>
</evidence>
<dbReference type="SUPFAM" id="SSF75217">
    <property type="entry name" value="alpha/beta knot"/>
    <property type="match status" value="1"/>
</dbReference>
<keyword evidence="5" id="KW-1185">Reference proteome</keyword>
<comment type="caution">
    <text evidence="4">The sequence shown here is derived from an EMBL/GenBank/DDBJ whole genome shotgun (WGS) entry which is preliminary data.</text>
</comment>
<dbReference type="InterPro" id="IPR001537">
    <property type="entry name" value="SpoU_MeTrfase"/>
</dbReference>